<evidence type="ECO:0000313" key="8">
    <source>
        <dbReference type="RefSeq" id="XP_014506442.1"/>
    </source>
</evidence>
<sequence>MNAKSLSQEIDKSLIDNPSLKVKDIRSKALRKWNTNVSISKARRAKLIASRQLEIDYKEQFKRIYDYGHEVLRCNPGSIIQIKVDGDNGEPIFQRIYVCLKACKDNFKNCRPIVCLDGCFLKGQYKGEVLTAVGRDPNEQMLPIAYAVVEVENKETWTWFLQILIADLGGNEVCGRCTWMSDKQKGLVHAVEELLPNAEQRFCLRHMYSNFRKRFSGQILKNMMWRAATSTYPQAWEREMLKMKEVNVEAYKYLIGIPPRYWSRSRFTGQAMCDSLDNNIIEAFNNVLLHAREQPIITMLEEIRVYLMKRWATNRNKVASMNFTICPKIKKRLLNESNWSAMKIFEVRHCSAIDNKFKVDLDTHDCSCRKWLISGIPCCHAIAAMNYSSLDPEDFIPTWFKRSTYEEVYASIIYPVNGHLLWERTPYDDVLPPLKRKLPERPKKKRRLEAWELTKDDTQMRVGGHIKKCSLCRQRGHNKNNCPLRPQPTETAENQPSQAPSTQSPGSSQAPASTQPLDRHSQHQLSLNSVF</sequence>
<keyword evidence="3" id="KW-0862">Zinc</keyword>
<feature type="compositionally biased region" description="Polar residues" evidence="5">
    <location>
        <begin position="488"/>
        <end position="516"/>
    </location>
</feature>
<dbReference type="InterPro" id="IPR006564">
    <property type="entry name" value="Znf_PMZ"/>
</dbReference>
<dbReference type="Pfam" id="PF10551">
    <property type="entry name" value="MULE"/>
    <property type="match status" value="1"/>
</dbReference>
<dbReference type="SMART" id="SM00575">
    <property type="entry name" value="ZnF_PMZ"/>
    <property type="match status" value="1"/>
</dbReference>
<evidence type="ECO:0000256" key="4">
    <source>
        <dbReference type="PROSITE-ProRule" id="PRU00325"/>
    </source>
</evidence>
<evidence type="ECO:0000256" key="1">
    <source>
        <dbReference type="ARBA" id="ARBA00022723"/>
    </source>
</evidence>
<keyword evidence="1" id="KW-0479">Metal-binding</keyword>
<name>A0A1S3UK80_VIGRR</name>
<dbReference type="AlphaFoldDB" id="A0A1S3UK80"/>
<dbReference type="InterPro" id="IPR018289">
    <property type="entry name" value="MULE_transposase_dom"/>
</dbReference>
<reference evidence="8" key="2">
    <citation type="submission" date="2025-08" db="UniProtKB">
        <authorList>
            <consortium name="RefSeq"/>
        </authorList>
    </citation>
    <scope>IDENTIFICATION</scope>
    <source>
        <tissue evidence="8">Leaf</tissue>
    </source>
</reference>
<gene>
    <name evidence="8" type="primary">LOC106766208</name>
</gene>
<evidence type="ECO:0000313" key="7">
    <source>
        <dbReference type="Proteomes" id="UP000087766"/>
    </source>
</evidence>
<evidence type="ECO:0000259" key="6">
    <source>
        <dbReference type="PROSITE" id="PS50966"/>
    </source>
</evidence>
<dbReference type="OrthoDB" id="1683089at2759"/>
<evidence type="ECO:0000256" key="2">
    <source>
        <dbReference type="ARBA" id="ARBA00022771"/>
    </source>
</evidence>
<dbReference type="PROSITE" id="PS50966">
    <property type="entry name" value="ZF_SWIM"/>
    <property type="match status" value="1"/>
</dbReference>
<evidence type="ECO:0000256" key="3">
    <source>
        <dbReference type="ARBA" id="ARBA00022833"/>
    </source>
</evidence>
<organism evidence="7 8">
    <name type="scientific">Vigna radiata var. radiata</name>
    <name type="common">Mung bean</name>
    <name type="synonym">Phaseolus aureus</name>
    <dbReference type="NCBI Taxonomy" id="3916"/>
    <lineage>
        <taxon>Eukaryota</taxon>
        <taxon>Viridiplantae</taxon>
        <taxon>Streptophyta</taxon>
        <taxon>Embryophyta</taxon>
        <taxon>Tracheophyta</taxon>
        <taxon>Spermatophyta</taxon>
        <taxon>Magnoliopsida</taxon>
        <taxon>eudicotyledons</taxon>
        <taxon>Gunneridae</taxon>
        <taxon>Pentapetalae</taxon>
        <taxon>rosids</taxon>
        <taxon>fabids</taxon>
        <taxon>Fabales</taxon>
        <taxon>Fabaceae</taxon>
        <taxon>Papilionoideae</taxon>
        <taxon>50 kb inversion clade</taxon>
        <taxon>NPAAA clade</taxon>
        <taxon>indigoferoid/millettioid clade</taxon>
        <taxon>Phaseoleae</taxon>
        <taxon>Vigna</taxon>
    </lineage>
</organism>
<protein>
    <submittedName>
        <fullName evidence="8">Uncharacterized protein LOC106766208</fullName>
    </submittedName>
</protein>
<dbReference type="RefSeq" id="XP_014506442.1">
    <property type="nucleotide sequence ID" value="XM_014650956.1"/>
</dbReference>
<dbReference type="GeneID" id="106766208"/>
<proteinExistence type="predicted"/>
<dbReference type="Pfam" id="PF04434">
    <property type="entry name" value="SWIM"/>
    <property type="match status" value="1"/>
</dbReference>
<dbReference type="STRING" id="3916.A0A1S3UK80"/>
<evidence type="ECO:0000256" key="5">
    <source>
        <dbReference type="SAM" id="MobiDB-lite"/>
    </source>
</evidence>
<feature type="region of interest" description="Disordered" evidence="5">
    <location>
        <begin position="477"/>
        <end position="531"/>
    </location>
</feature>
<dbReference type="InterPro" id="IPR007527">
    <property type="entry name" value="Znf_SWIM"/>
</dbReference>
<feature type="domain" description="SWIM-type" evidence="6">
    <location>
        <begin position="357"/>
        <end position="389"/>
    </location>
</feature>
<accession>A0A1S3UK80</accession>
<dbReference type="GO" id="GO:0008270">
    <property type="term" value="F:zinc ion binding"/>
    <property type="evidence" value="ECO:0007669"/>
    <property type="project" value="UniProtKB-KW"/>
</dbReference>
<reference evidence="7" key="1">
    <citation type="journal article" date="2014" name="Nat. Commun.">
        <title>Genome sequence of mungbean and insights into evolution within Vigna species.</title>
        <authorList>
            <person name="Kang Y.J."/>
            <person name="Kim S.K."/>
            <person name="Kim M.Y."/>
            <person name="Lestari P."/>
            <person name="Kim K.H."/>
            <person name="Ha B.K."/>
            <person name="Jun T.H."/>
            <person name="Hwang W.J."/>
            <person name="Lee T."/>
            <person name="Lee J."/>
            <person name="Shim S."/>
            <person name="Yoon M.Y."/>
            <person name="Jang Y.E."/>
            <person name="Han K.S."/>
            <person name="Taeprayoon P."/>
            <person name="Yoon N."/>
            <person name="Somta P."/>
            <person name="Tanya P."/>
            <person name="Kim K.S."/>
            <person name="Gwag J.G."/>
            <person name="Moon J.K."/>
            <person name="Lee Y.H."/>
            <person name="Park B.S."/>
            <person name="Bombarely A."/>
            <person name="Doyle J.J."/>
            <person name="Jackson S.A."/>
            <person name="Schafleitner R."/>
            <person name="Srinives P."/>
            <person name="Varshney R.K."/>
            <person name="Lee S.H."/>
        </authorList>
    </citation>
    <scope>NUCLEOTIDE SEQUENCE [LARGE SCALE GENOMIC DNA]</scope>
    <source>
        <strain evidence="7">cv. VC1973A</strain>
    </source>
</reference>
<keyword evidence="7" id="KW-1185">Reference proteome</keyword>
<dbReference type="PANTHER" id="PTHR31973:SF187">
    <property type="entry name" value="MUTATOR TRANSPOSASE MUDRA PROTEIN"/>
    <property type="match status" value="1"/>
</dbReference>
<dbReference type="PANTHER" id="PTHR31973">
    <property type="entry name" value="POLYPROTEIN, PUTATIVE-RELATED"/>
    <property type="match status" value="1"/>
</dbReference>
<dbReference type="Proteomes" id="UP000087766">
    <property type="component" value="Chromosome 7"/>
</dbReference>
<keyword evidence="2 4" id="KW-0863">Zinc-finger</keyword>
<dbReference type="KEGG" id="vra:106766208"/>